<dbReference type="GO" id="GO:0051536">
    <property type="term" value="F:iron-sulfur cluster binding"/>
    <property type="evidence" value="ECO:0007669"/>
    <property type="project" value="UniProtKB-KW"/>
</dbReference>
<dbReference type="EMBL" id="CP045798">
    <property type="protein sequence ID" value="QNB48375.1"/>
    <property type="molecule type" value="Genomic_DNA"/>
</dbReference>
<proteinExistence type="predicted"/>
<accession>A0A7G6E8H1</accession>
<evidence type="ECO:0000256" key="3">
    <source>
        <dbReference type="ARBA" id="ARBA00023014"/>
    </source>
</evidence>
<dbReference type="AlphaFoldDB" id="A0A7G6E8H1"/>
<dbReference type="PROSITE" id="PS00198">
    <property type="entry name" value="4FE4S_FER_1"/>
    <property type="match status" value="2"/>
</dbReference>
<sequence length="340" mass="38289">MYEILKDDFFLWLKGQLGQKEILAPRLKEEGYLFLPWDGEELELTGYTNTLKPVKDAFFPQWEALIRYRMDKGKSVQVMGENPATKPLILFGVRPCDARSILLLDRVFNGPKYKDQHYRERRENTFVISLACSEPASTCFCQDLGISPLAKEGSDILLVDLGDKFLALADTLEGEGILQERPFSPATPGSMDKFQALQGVSRQAAAASLVPEILSGELSQVFVLPLWDEIHQKCLNCGVCTYLCPTCHCFDISDEATDTEGRRVRSWDSCMFGNFTQHGSGHNPRPTGKERMRQRVLHKFKYFPENYLAVACVGCGRCVAKCPVNFDIREVLKRLGGMPG</sequence>
<dbReference type="Pfam" id="PF17179">
    <property type="entry name" value="Fer4_22"/>
    <property type="match status" value="1"/>
</dbReference>
<dbReference type="PANTHER" id="PTHR40447">
    <property type="entry name" value="ANAEROBIC SULFITE REDUCTASE SUBUNIT A"/>
    <property type="match status" value="1"/>
</dbReference>
<gene>
    <name evidence="5" type="ORF">BR63_09660</name>
</gene>
<evidence type="ECO:0000256" key="1">
    <source>
        <dbReference type="ARBA" id="ARBA00022723"/>
    </source>
</evidence>
<dbReference type="KEGG" id="tfr:BR63_09660"/>
<dbReference type="RefSeq" id="WP_034421540.1">
    <property type="nucleotide sequence ID" value="NZ_CP045798.1"/>
</dbReference>
<dbReference type="OrthoDB" id="9796486at2"/>
<protein>
    <submittedName>
        <fullName evidence="5">4Fe-4S ferredoxin</fullName>
    </submittedName>
</protein>
<feature type="domain" description="4Fe-4S ferredoxin-type" evidence="4">
    <location>
        <begin position="223"/>
        <end position="255"/>
    </location>
</feature>
<name>A0A7G6E8H1_THEFR</name>
<dbReference type="SUPFAM" id="SSF46548">
    <property type="entry name" value="alpha-helical ferredoxin"/>
    <property type="match status" value="1"/>
</dbReference>
<dbReference type="PROSITE" id="PS51379">
    <property type="entry name" value="4FE4S_FER_2"/>
    <property type="match status" value="2"/>
</dbReference>
<dbReference type="InterPro" id="IPR017900">
    <property type="entry name" value="4Fe4S_Fe_S_CS"/>
</dbReference>
<organism evidence="5 6">
    <name type="scientific">Thermanaerosceptrum fracticalcis</name>
    <dbReference type="NCBI Taxonomy" id="1712410"/>
    <lineage>
        <taxon>Bacteria</taxon>
        <taxon>Bacillati</taxon>
        <taxon>Bacillota</taxon>
        <taxon>Clostridia</taxon>
        <taxon>Eubacteriales</taxon>
        <taxon>Peptococcaceae</taxon>
        <taxon>Thermanaerosceptrum</taxon>
    </lineage>
</organism>
<evidence type="ECO:0000313" key="5">
    <source>
        <dbReference type="EMBL" id="QNB48375.1"/>
    </source>
</evidence>
<keyword evidence="6" id="KW-1185">Reference proteome</keyword>
<feature type="domain" description="4Fe-4S ferredoxin-type" evidence="4">
    <location>
        <begin position="302"/>
        <end position="331"/>
    </location>
</feature>
<dbReference type="GO" id="GO:0046872">
    <property type="term" value="F:metal ion binding"/>
    <property type="evidence" value="ECO:0007669"/>
    <property type="project" value="UniProtKB-KW"/>
</dbReference>
<keyword evidence="3" id="KW-0411">Iron-sulfur</keyword>
<dbReference type="Proteomes" id="UP000515847">
    <property type="component" value="Chromosome"/>
</dbReference>
<reference evidence="5 6" key="1">
    <citation type="journal article" date="2019" name="Front. Microbiol.">
        <title>Thermoanaerosceptrum fracticalcis gen. nov. sp. nov., a Novel Fumarate-Fermenting Microorganism From a Deep Fractured Carbonate Aquifer of the US Great Basin.</title>
        <authorList>
            <person name="Hamilton-Brehm S.D."/>
            <person name="Stewart L.E."/>
            <person name="Zavarin M."/>
            <person name="Caldwell M."/>
            <person name="Lawson P.A."/>
            <person name="Onstott T.C."/>
            <person name="Grzymski J."/>
            <person name="Neveux I."/>
            <person name="Lollar B.S."/>
            <person name="Russell C.E."/>
            <person name="Moser D.P."/>
        </authorList>
    </citation>
    <scope>NUCLEOTIDE SEQUENCE [LARGE SCALE GENOMIC DNA]</scope>
    <source>
        <strain evidence="5 6">DRI-13</strain>
    </source>
</reference>
<dbReference type="InterPro" id="IPR017896">
    <property type="entry name" value="4Fe4S_Fe-S-bd"/>
</dbReference>
<evidence type="ECO:0000259" key="4">
    <source>
        <dbReference type="PROSITE" id="PS51379"/>
    </source>
</evidence>
<evidence type="ECO:0000313" key="6">
    <source>
        <dbReference type="Proteomes" id="UP000515847"/>
    </source>
</evidence>
<keyword evidence="1" id="KW-0479">Metal-binding</keyword>
<evidence type="ECO:0000256" key="2">
    <source>
        <dbReference type="ARBA" id="ARBA00023004"/>
    </source>
</evidence>
<keyword evidence="2" id="KW-0408">Iron</keyword>
<dbReference type="PANTHER" id="PTHR40447:SF1">
    <property type="entry name" value="ANAEROBIC SULFITE REDUCTASE SUBUNIT A"/>
    <property type="match status" value="1"/>
</dbReference>